<evidence type="ECO:0000313" key="7">
    <source>
        <dbReference type="EMBL" id="KAJ56620.1"/>
    </source>
</evidence>
<evidence type="ECO:0000256" key="5">
    <source>
        <dbReference type="SAM" id="MobiDB-lite"/>
    </source>
</evidence>
<dbReference type="GO" id="GO:0005615">
    <property type="term" value="C:extracellular space"/>
    <property type="evidence" value="ECO:0007669"/>
    <property type="project" value="InterPro"/>
</dbReference>
<dbReference type="Gene3D" id="2.150.10.10">
    <property type="entry name" value="Serralysin-like metalloprotease, C-terminal"/>
    <property type="match status" value="1"/>
</dbReference>
<reference evidence="7 8" key="1">
    <citation type="submission" date="2014-03" db="EMBL/GenBank/DDBJ databases">
        <title>Draft Genome Sequence of Actibacterium mucosum KCTC 23349, a Marine Alphaproteobacterium with Complex Ionic Requirements Isolated from Mediterranean Seawater at Malvarrosa Beach, Valencia, Spain.</title>
        <authorList>
            <person name="Arahal D.R."/>
            <person name="Shao Z."/>
            <person name="Lai Q."/>
            <person name="Pujalte M.J."/>
        </authorList>
    </citation>
    <scope>NUCLEOTIDE SEQUENCE [LARGE SCALE GENOMIC DNA]</scope>
    <source>
        <strain evidence="7 8">KCTC 23349</strain>
    </source>
</reference>
<proteinExistence type="predicted"/>
<dbReference type="Pfam" id="PF08548">
    <property type="entry name" value="Peptidase_M10_C"/>
    <property type="match status" value="1"/>
</dbReference>
<dbReference type="GO" id="GO:0005509">
    <property type="term" value="F:calcium ion binding"/>
    <property type="evidence" value="ECO:0007669"/>
    <property type="project" value="InterPro"/>
</dbReference>
<dbReference type="OrthoDB" id="7355596at2"/>
<evidence type="ECO:0000256" key="2">
    <source>
        <dbReference type="ARBA" id="ARBA00004613"/>
    </source>
</evidence>
<dbReference type="InterPro" id="IPR001343">
    <property type="entry name" value="Hemolysn_Ca-bd"/>
</dbReference>
<dbReference type="Pfam" id="PF00353">
    <property type="entry name" value="HemolysinCabind"/>
    <property type="match status" value="1"/>
</dbReference>
<evidence type="ECO:0000259" key="6">
    <source>
        <dbReference type="Pfam" id="PF08548"/>
    </source>
</evidence>
<dbReference type="InterPro" id="IPR011049">
    <property type="entry name" value="Serralysin-like_metalloprot_C"/>
</dbReference>
<evidence type="ECO:0000256" key="1">
    <source>
        <dbReference type="ARBA" id="ARBA00001913"/>
    </source>
</evidence>
<keyword evidence="4" id="KW-0677">Repeat</keyword>
<protein>
    <recommendedName>
        <fullName evidence="6">Peptidase M10 serralysin C-terminal domain-containing protein</fullName>
    </recommendedName>
</protein>
<evidence type="ECO:0000256" key="4">
    <source>
        <dbReference type="ARBA" id="ARBA00022737"/>
    </source>
</evidence>
<keyword evidence="8" id="KW-1185">Reference proteome</keyword>
<dbReference type="SUPFAM" id="SSF51120">
    <property type="entry name" value="beta-Roll"/>
    <property type="match status" value="1"/>
</dbReference>
<dbReference type="Gene3D" id="3.40.390.10">
    <property type="entry name" value="Collagenase (Catalytic Domain)"/>
    <property type="match status" value="1"/>
</dbReference>
<name>A0A037ZJK4_9RHOB</name>
<dbReference type="STRING" id="1454373.ACMU_06665"/>
<accession>A0A037ZJK4</accession>
<feature type="region of interest" description="Disordered" evidence="5">
    <location>
        <begin position="250"/>
        <end position="272"/>
    </location>
</feature>
<dbReference type="InterPro" id="IPR024079">
    <property type="entry name" value="MetalloPept_cat_dom_sf"/>
</dbReference>
<comment type="caution">
    <text evidence="7">The sequence shown here is derived from an EMBL/GenBank/DDBJ whole genome shotgun (WGS) entry which is preliminary data.</text>
</comment>
<dbReference type="EMBL" id="JFKE01000002">
    <property type="protein sequence ID" value="KAJ56620.1"/>
    <property type="molecule type" value="Genomic_DNA"/>
</dbReference>
<feature type="domain" description="Peptidase M10 serralysin C-terminal" evidence="6">
    <location>
        <begin position="92"/>
        <end position="236"/>
    </location>
</feature>
<keyword evidence="3" id="KW-0964">Secreted</keyword>
<dbReference type="RefSeq" id="WP_051587991.1">
    <property type="nucleotide sequence ID" value="NZ_JFKE01000002.1"/>
</dbReference>
<dbReference type="AlphaFoldDB" id="A0A037ZJK4"/>
<dbReference type="Proteomes" id="UP000026249">
    <property type="component" value="Unassembled WGS sequence"/>
</dbReference>
<evidence type="ECO:0000313" key="8">
    <source>
        <dbReference type="Proteomes" id="UP000026249"/>
    </source>
</evidence>
<gene>
    <name evidence="7" type="ORF">ACMU_06665</name>
</gene>
<comment type="subcellular location">
    <subcellularLocation>
        <location evidence="2">Secreted</location>
    </subcellularLocation>
</comment>
<organism evidence="7 8">
    <name type="scientific">Actibacterium mucosum KCTC 23349</name>
    <dbReference type="NCBI Taxonomy" id="1454373"/>
    <lineage>
        <taxon>Bacteria</taxon>
        <taxon>Pseudomonadati</taxon>
        <taxon>Pseudomonadota</taxon>
        <taxon>Alphaproteobacteria</taxon>
        <taxon>Rhodobacterales</taxon>
        <taxon>Roseobacteraceae</taxon>
        <taxon>Actibacterium</taxon>
    </lineage>
</organism>
<dbReference type="InterPro" id="IPR013858">
    <property type="entry name" value="Peptidase_M10B_C"/>
</dbReference>
<evidence type="ECO:0000256" key="3">
    <source>
        <dbReference type="ARBA" id="ARBA00022525"/>
    </source>
</evidence>
<dbReference type="GO" id="GO:0008237">
    <property type="term" value="F:metallopeptidase activity"/>
    <property type="evidence" value="ECO:0007669"/>
    <property type="project" value="InterPro"/>
</dbReference>
<sequence>MQENEPPENMASLWDMAKNMVSYRSDGYWQDIGADNLFYNDSNLLSVLSGFNKGSTPLTEGFKQNGSATLAPADLLALQMLYADQGVDLGNVYTGDTVYGFNTNIQDGLMSMIPGFVGSLAFSIVDSGGIDTLDFSGFLANQLIDLTVTKATDTAPSTSNIGGDVGNMTLAVGTIIENAIDGSGNDTIIGDEFANTLAGGSGGVNELFGMAGNDLLLGGGGLSHKFLHGGDGNDILIGGNTIGHDTLIGGAGVRHPDRGSGQRPLHWRGRGD</sequence>
<comment type="cofactor">
    <cofactor evidence="1">
        <name>Ca(2+)</name>
        <dbReference type="ChEBI" id="CHEBI:29108"/>
    </cofactor>
</comment>